<dbReference type="GO" id="GO:0005634">
    <property type="term" value="C:nucleus"/>
    <property type="evidence" value="ECO:0007669"/>
    <property type="project" value="UniProtKB-SubCell"/>
</dbReference>
<feature type="compositionally biased region" description="Polar residues" evidence="6">
    <location>
        <begin position="488"/>
        <end position="499"/>
    </location>
</feature>
<proteinExistence type="predicted"/>
<dbReference type="GO" id="GO:0003729">
    <property type="term" value="F:mRNA binding"/>
    <property type="evidence" value="ECO:0007669"/>
    <property type="project" value="TreeGrafter"/>
</dbReference>
<dbReference type="InterPro" id="IPR000504">
    <property type="entry name" value="RRM_dom"/>
</dbReference>
<accession>A0A8T0K2E2</accession>
<dbReference type="InterPro" id="IPR051945">
    <property type="entry name" value="RRM_MRD1_RNA_proc_ribogen"/>
</dbReference>
<dbReference type="Pfam" id="PF00076">
    <property type="entry name" value="RRM_1"/>
    <property type="match status" value="5"/>
</dbReference>
<feature type="domain" description="RRM" evidence="7">
    <location>
        <begin position="719"/>
        <end position="802"/>
    </location>
</feature>
<protein>
    <submittedName>
        <fullName evidence="8">Polyadenylate-binding protein</fullName>
    </submittedName>
</protein>
<keyword evidence="2" id="KW-0677">Repeat</keyword>
<feature type="domain" description="RRM" evidence="7">
    <location>
        <begin position="404"/>
        <end position="482"/>
    </location>
</feature>
<evidence type="ECO:0000256" key="1">
    <source>
        <dbReference type="ARBA" id="ARBA00004123"/>
    </source>
</evidence>
<dbReference type="EMBL" id="JABFOF010000007">
    <property type="protein sequence ID" value="KAG2389895.1"/>
    <property type="molecule type" value="Genomic_DNA"/>
</dbReference>
<keyword evidence="4" id="KW-0539">Nucleus</keyword>
<feature type="domain" description="RRM" evidence="7">
    <location>
        <begin position="100"/>
        <end position="177"/>
    </location>
</feature>
<feature type="domain" description="RRM" evidence="7">
    <location>
        <begin position="599"/>
        <end position="671"/>
    </location>
</feature>
<dbReference type="CDD" id="cd12317">
    <property type="entry name" value="RRM4_RBM19_RRM3_MRD1"/>
    <property type="match status" value="1"/>
</dbReference>
<gene>
    <name evidence="8" type="ORF">HKW66_Vig0179680</name>
</gene>
<dbReference type="Gene3D" id="3.30.70.330">
    <property type="match status" value="5"/>
</dbReference>
<dbReference type="InterPro" id="IPR003954">
    <property type="entry name" value="RRM_euk-type"/>
</dbReference>
<feature type="compositionally biased region" description="Basic and acidic residues" evidence="6">
    <location>
        <begin position="503"/>
        <end position="512"/>
    </location>
</feature>
<dbReference type="FunFam" id="3.30.70.330:FF:000442">
    <property type="entry name" value="Multiple RNA-binding domain-containing protein 1"/>
    <property type="match status" value="1"/>
</dbReference>
<dbReference type="FunFam" id="3.30.70.330:FF:000738">
    <property type="entry name" value="RNA-binding motif protein 19"/>
    <property type="match status" value="1"/>
</dbReference>
<comment type="caution">
    <text evidence="8">The sequence shown here is derived from an EMBL/GenBank/DDBJ whole genome shotgun (WGS) entry which is preliminary data.</text>
</comment>
<evidence type="ECO:0000256" key="6">
    <source>
        <dbReference type="SAM" id="MobiDB-lite"/>
    </source>
</evidence>
<dbReference type="Proteomes" id="UP000743370">
    <property type="component" value="Unassembled WGS sequence"/>
</dbReference>
<reference evidence="8 9" key="1">
    <citation type="submission" date="2020-05" db="EMBL/GenBank/DDBJ databases">
        <title>Vigna angularis (adzuki bean) Var. LongXiaoDou No. 4 denovo assembly.</title>
        <authorList>
            <person name="Xiang H."/>
        </authorList>
    </citation>
    <scope>NUCLEOTIDE SEQUENCE [LARGE SCALE GENOMIC DNA]</scope>
    <source>
        <tissue evidence="8">Leaf</tissue>
    </source>
</reference>
<dbReference type="CDD" id="cd12320">
    <property type="entry name" value="RRM6_RBM19_RRM5_MRD1"/>
    <property type="match status" value="1"/>
</dbReference>
<name>A0A8T0K2E2_PHAAN</name>
<feature type="region of interest" description="Disordered" evidence="6">
    <location>
        <begin position="485"/>
        <end position="515"/>
    </location>
</feature>
<feature type="domain" description="RRM" evidence="7">
    <location>
        <begin position="819"/>
        <end position="895"/>
    </location>
</feature>
<feature type="compositionally biased region" description="Basic and acidic residues" evidence="6">
    <location>
        <begin position="292"/>
        <end position="315"/>
    </location>
</feature>
<dbReference type="CDD" id="cd12318">
    <property type="entry name" value="RRM5_RBM19_like"/>
    <property type="match status" value="1"/>
</dbReference>
<dbReference type="PANTHER" id="PTHR48039">
    <property type="entry name" value="RNA-BINDING MOTIF PROTEIN 14B"/>
    <property type="match status" value="1"/>
</dbReference>
<dbReference type="PANTHER" id="PTHR48039:SF5">
    <property type="entry name" value="RNA-BINDING PROTEIN 28"/>
    <property type="match status" value="1"/>
</dbReference>
<dbReference type="InterPro" id="IPR012677">
    <property type="entry name" value="Nucleotide-bd_a/b_plait_sf"/>
</dbReference>
<dbReference type="SMART" id="SM00361">
    <property type="entry name" value="RRM_1"/>
    <property type="match status" value="4"/>
</dbReference>
<sequence length="945" mass="106320">MPFGSTPYHLLPFDSVPHSFSAFGANCSILVIPRLVFPIAFHRSPVFGLHLLVTVRYSIEFGQCSTPFSPSCLCSDAKFNSTTTSPSNCSVSFMPSTVRSRICVKNLPKHVAEDELREFFSEKGIITDVKLMRTKDGKSRQFAFIGYRTENEAHEAIRYFNNSFLRTSKISCEVARKLGDENLPRPWSRHSKKKDDKGTVLDVGKPARAKGRKENLKNGVDVDDPQLQDFLQVMQPRVNSKMWANDTSGLTSVENNRGLSNKDNEGASVSTDDSGSLEDGFLDISEPSGKSLEPERDEVISDMDYFKSKVTKEWSDSESSDEDDDDNDDNDASSDDNDDKDDNSDVNEDGKISHPRNDAREVDVEGKEDTSREKVTHEKSQVNVTEHGGQLSKTEDVKGVFESCRLFVRNLPYTTTEEELEEHFNHIGSISQVHLVVDKDTKRSKGIAYILYTAPEFADRALKELDNSIFQGRLLHVMPALQRHSENQENNVLKDQSSKTLKKQREEKRKANEASGDTRAWNSLFMRPDTIVENIARKYGVDKSDLLDGEADDLAVRIALGETQVISETKNAFKNAGVNVEALEKLANNKIDGLKRSNHVLLVKNLPYGSTENELAKMFGKFGSLDKIILPPTKTLALVVFLEPAEARAAFRGLAYKRYKDAPLYLEWAPSNILSQSSTSKNDDMNGAIGENDAKRQILEQNVERITDVDIDPDRVEARSLFVKNINFKTTDENLRKHFSELMKEGRILSVKVKKHLKNGKNVSMGFGFIEFDSPETATNICRDLQGTVLDSHALILQPCHVKNDAQKQKTIEKDKSSTKLLVRNVAFEATEKDLRRLFSPFGQIKSLRLPMKFGSHRGFAFVEYVTQQEAQNALKALSSTHLYGRHLVIERAKEGESLEELRARTASQFSDDHKGFQGAIKLSKKRKDVDILDEGKTKFGRFDD</sequence>
<evidence type="ECO:0000256" key="4">
    <source>
        <dbReference type="ARBA" id="ARBA00023242"/>
    </source>
</evidence>
<dbReference type="CDD" id="cd12565">
    <property type="entry name" value="RRM1_MRD1"/>
    <property type="match status" value="1"/>
</dbReference>
<dbReference type="SUPFAM" id="SSF54928">
    <property type="entry name" value="RNA-binding domain, RBD"/>
    <property type="match status" value="5"/>
</dbReference>
<dbReference type="FunFam" id="3.30.70.330:FF:000484">
    <property type="entry name" value="Multiple RNA-binding domain-containing protein 1"/>
    <property type="match status" value="1"/>
</dbReference>
<evidence type="ECO:0000313" key="8">
    <source>
        <dbReference type="EMBL" id="KAG2389895.1"/>
    </source>
</evidence>
<dbReference type="FunFam" id="3.30.70.330:FF:001740">
    <property type="match status" value="1"/>
</dbReference>
<comment type="subcellular location">
    <subcellularLocation>
        <location evidence="1">Nucleus</location>
    </subcellularLocation>
</comment>
<evidence type="ECO:0000313" key="9">
    <source>
        <dbReference type="Proteomes" id="UP000743370"/>
    </source>
</evidence>
<dbReference type="InterPro" id="IPR035979">
    <property type="entry name" value="RBD_domain_sf"/>
</dbReference>
<dbReference type="FunFam" id="3.30.70.330:FF:000884">
    <property type="entry name" value="Nucleotide/nucleic acid binding protein"/>
    <property type="match status" value="1"/>
</dbReference>
<dbReference type="InterPro" id="IPR034423">
    <property type="entry name" value="RBM19_RRM5"/>
</dbReference>
<keyword evidence="3 5" id="KW-0694">RNA-binding</keyword>
<organism evidence="8 9">
    <name type="scientific">Phaseolus angularis</name>
    <name type="common">Azuki bean</name>
    <name type="synonym">Vigna angularis</name>
    <dbReference type="NCBI Taxonomy" id="3914"/>
    <lineage>
        <taxon>Eukaryota</taxon>
        <taxon>Viridiplantae</taxon>
        <taxon>Streptophyta</taxon>
        <taxon>Embryophyta</taxon>
        <taxon>Tracheophyta</taxon>
        <taxon>Spermatophyta</taxon>
        <taxon>Magnoliopsida</taxon>
        <taxon>eudicotyledons</taxon>
        <taxon>Gunneridae</taxon>
        <taxon>Pentapetalae</taxon>
        <taxon>rosids</taxon>
        <taxon>fabids</taxon>
        <taxon>Fabales</taxon>
        <taxon>Fabaceae</taxon>
        <taxon>Papilionoideae</taxon>
        <taxon>50 kb inversion clade</taxon>
        <taxon>NPAAA clade</taxon>
        <taxon>indigoferoid/millettioid clade</taxon>
        <taxon>Phaseoleae</taxon>
        <taxon>Vigna</taxon>
    </lineage>
</organism>
<dbReference type="SMART" id="SM00360">
    <property type="entry name" value="RRM"/>
    <property type="match status" value="5"/>
</dbReference>
<dbReference type="AlphaFoldDB" id="A0A8T0K2E2"/>
<evidence type="ECO:0000256" key="2">
    <source>
        <dbReference type="ARBA" id="ARBA00022737"/>
    </source>
</evidence>
<feature type="compositionally biased region" description="Basic and acidic residues" evidence="6">
    <location>
        <begin position="348"/>
        <end position="380"/>
    </location>
</feature>
<feature type="compositionally biased region" description="Acidic residues" evidence="6">
    <location>
        <begin position="316"/>
        <end position="347"/>
    </location>
</feature>
<dbReference type="PROSITE" id="PS50102">
    <property type="entry name" value="RRM"/>
    <property type="match status" value="5"/>
</dbReference>
<evidence type="ECO:0000256" key="3">
    <source>
        <dbReference type="ARBA" id="ARBA00022884"/>
    </source>
</evidence>
<feature type="region of interest" description="Disordered" evidence="6">
    <location>
        <begin position="248"/>
        <end position="392"/>
    </location>
</feature>
<feature type="compositionally biased region" description="Polar residues" evidence="6">
    <location>
        <begin position="248"/>
        <end position="259"/>
    </location>
</feature>
<evidence type="ECO:0000256" key="5">
    <source>
        <dbReference type="PROSITE-ProRule" id="PRU00176"/>
    </source>
</evidence>
<evidence type="ECO:0000259" key="7">
    <source>
        <dbReference type="PROSITE" id="PS50102"/>
    </source>
</evidence>
<feature type="region of interest" description="Disordered" evidence="6">
    <location>
        <begin position="181"/>
        <end position="223"/>
    </location>
</feature>